<evidence type="ECO:0000313" key="8">
    <source>
        <dbReference type="Proteomes" id="UP000011518"/>
    </source>
</evidence>
<reference evidence="8" key="2">
    <citation type="journal article" date="2013" name="Nat. Commun.">
        <title>Genome of the Chinese tree shrew.</title>
        <authorList>
            <person name="Fan Y."/>
            <person name="Huang Z.Y."/>
            <person name="Cao C.C."/>
            <person name="Chen C.S."/>
            <person name="Chen Y.X."/>
            <person name="Fan D.D."/>
            <person name="He J."/>
            <person name="Hou H.L."/>
            <person name="Hu L."/>
            <person name="Hu X.T."/>
            <person name="Jiang X.T."/>
            <person name="Lai R."/>
            <person name="Lang Y.S."/>
            <person name="Liang B."/>
            <person name="Liao S.G."/>
            <person name="Mu D."/>
            <person name="Ma Y.Y."/>
            <person name="Niu Y.Y."/>
            <person name="Sun X.Q."/>
            <person name="Xia J.Q."/>
            <person name="Xiao J."/>
            <person name="Xiong Z.Q."/>
            <person name="Xu L."/>
            <person name="Yang L."/>
            <person name="Zhang Y."/>
            <person name="Zhao W."/>
            <person name="Zhao X.D."/>
            <person name="Zheng Y.T."/>
            <person name="Zhou J.M."/>
            <person name="Zhu Y.B."/>
            <person name="Zhang G.J."/>
            <person name="Wang J."/>
            <person name="Yao Y.G."/>
        </authorList>
    </citation>
    <scope>NUCLEOTIDE SEQUENCE [LARGE SCALE GENOMIC DNA]</scope>
</reference>
<keyword evidence="4" id="KW-0472">Membrane</keyword>
<dbReference type="GO" id="GO:0005829">
    <property type="term" value="C:cytosol"/>
    <property type="evidence" value="ECO:0007669"/>
    <property type="project" value="UniProtKB-SubCell"/>
</dbReference>
<dbReference type="AlphaFoldDB" id="L9JPV1"/>
<evidence type="ECO:0000259" key="6">
    <source>
        <dbReference type="Pfam" id="PF04598"/>
    </source>
</evidence>
<dbReference type="GO" id="GO:0001786">
    <property type="term" value="F:phosphatidylserine binding"/>
    <property type="evidence" value="ECO:0007669"/>
    <property type="project" value="TreeGrafter"/>
</dbReference>
<keyword evidence="8" id="KW-1185">Reference proteome</keyword>
<comment type="subcellular location">
    <subcellularLocation>
        <location evidence="2">Cytoplasm</location>
        <location evidence="2">Cytosol</location>
    </subcellularLocation>
    <subcellularLocation>
        <location evidence="1">Endomembrane system</location>
    </subcellularLocation>
</comment>
<accession>L9JPV1</accession>
<dbReference type="Proteomes" id="UP000011518">
    <property type="component" value="Unassembled WGS sequence"/>
</dbReference>
<dbReference type="eggNOG" id="ENOG502S0IQ">
    <property type="taxonomic scope" value="Eukaryota"/>
</dbReference>
<feature type="domain" description="Gasdermin pore forming" evidence="6">
    <location>
        <begin position="4"/>
        <end position="239"/>
    </location>
</feature>
<evidence type="ECO:0000313" key="7">
    <source>
        <dbReference type="EMBL" id="ELW51202.1"/>
    </source>
</evidence>
<proteinExistence type="inferred from homology"/>
<reference evidence="8" key="1">
    <citation type="submission" date="2012-07" db="EMBL/GenBank/DDBJ databases">
        <title>Genome of the Chinese tree shrew, a rising model animal genetically related to primates.</title>
        <authorList>
            <person name="Zhang G."/>
            <person name="Fan Y."/>
            <person name="Yao Y."/>
            <person name="Huang Z."/>
        </authorList>
    </citation>
    <scope>NUCLEOTIDE SEQUENCE [LARGE SCALE GENOMIC DNA]</scope>
</reference>
<sequence length="274" mass="31220">MSPAFERITKKMVRKHVSKDMKPIKHPFSATKFRRLSLFRDRSHFRFLGLYEDDPIDCSLMDILEPNSPVPETVVIGKFPISDTEIKMQKAGVGVNAGAELSVSGEATQFYESSFEIQIMNIPPKNLDVLRNSKLLDPEPSFLTYYRSRGDDLYVVTETIELINPAVLHENSSVKLGGKLSIPWNTYVEGQGQGEGFKATEEKTTLPQGMIMAYNRMKLIIREKVVQLIPADAKEKTFERLTRMGTEIREWVIMKPGKKNWISPQTTLPKRKPT</sequence>
<dbReference type="GO" id="GO:0005546">
    <property type="term" value="F:phosphatidylinositol-4,5-bisphosphate binding"/>
    <property type="evidence" value="ECO:0007669"/>
    <property type="project" value="TreeGrafter"/>
</dbReference>
<name>L9JPV1_TUPCH</name>
<evidence type="ECO:0000256" key="3">
    <source>
        <dbReference type="ARBA" id="ARBA00009279"/>
    </source>
</evidence>
<dbReference type="EMBL" id="KB320973">
    <property type="protein sequence ID" value="ELW51202.1"/>
    <property type="molecule type" value="Genomic_DNA"/>
</dbReference>
<dbReference type="GO" id="GO:0012505">
    <property type="term" value="C:endomembrane system"/>
    <property type="evidence" value="ECO:0007669"/>
    <property type="project" value="UniProtKB-SubCell"/>
</dbReference>
<dbReference type="PANTHER" id="PTHR16399:SF21">
    <property type="entry name" value="GASDERMIN-C"/>
    <property type="match status" value="1"/>
</dbReference>
<dbReference type="GO" id="GO:0070273">
    <property type="term" value="F:phosphatidylinositol-4-phosphate binding"/>
    <property type="evidence" value="ECO:0007669"/>
    <property type="project" value="TreeGrafter"/>
</dbReference>
<dbReference type="GO" id="GO:0042742">
    <property type="term" value="P:defense response to bacterium"/>
    <property type="evidence" value="ECO:0007669"/>
    <property type="project" value="TreeGrafter"/>
</dbReference>
<evidence type="ECO:0000256" key="2">
    <source>
        <dbReference type="ARBA" id="ARBA00004514"/>
    </source>
</evidence>
<comment type="similarity">
    <text evidence="3">Belongs to the gasdermin family.</text>
</comment>
<dbReference type="PANTHER" id="PTHR16399">
    <property type="entry name" value="GASDERMIN"/>
    <property type="match status" value="1"/>
</dbReference>
<dbReference type="InParanoid" id="L9JPV1"/>
<dbReference type="InterPro" id="IPR040460">
    <property type="entry name" value="Gasdermin_pore"/>
</dbReference>
<gene>
    <name evidence="7" type="ORF">TREES_T100017257</name>
</gene>
<protein>
    <submittedName>
        <fullName evidence="7">Gasdermin-C</fullName>
    </submittedName>
</protein>
<evidence type="ECO:0000256" key="1">
    <source>
        <dbReference type="ARBA" id="ARBA00004308"/>
    </source>
</evidence>
<dbReference type="InterPro" id="IPR007677">
    <property type="entry name" value="Gasdermin"/>
</dbReference>
<comment type="subunit">
    <text evidence="5">Homooligomer; homooligomeric ring-shaped pore complex containing 27-28 subunits when inserted in the membrane.</text>
</comment>
<evidence type="ECO:0000256" key="4">
    <source>
        <dbReference type="ARBA" id="ARBA00023136"/>
    </source>
</evidence>
<evidence type="ECO:0000256" key="5">
    <source>
        <dbReference type="ARBA" id="ARBA00038764"/>
    </source>
</evidence>
<dbReference type="GO" id="GO:0070269">
    <property type="term" value="P:pyroptotic inflammatory response"/>
    <property type="evidence" value="ECO:0007669"/>
    <property type="project" value="TreeGrafter"/>
</dbReference>
<organism evidence="7 8">
    <name type="scientific">Tupaia chinensis</name>
    <name type="common">Chinese tree shrew</name>
    <name type="synonym">Tupaia belangeri chinensis</name>
    <dbReference type="NCBI Taxonomy" id="246437"/>
    <lineage>
        <taxon>Eukaryota</taxon>
        <taxon>Metazoa</taxon>
        <taxon>Chordata</taxon>
        <taxon>Craniata</taxon>
        <taxon>Vertebrata</taxon>
        <taxon>Euteleostomi</taxon>
        <taxon>Mammalia</taxon>
        <taxon>Eutheria</taxon>
        <taxon>Euarchontoglires</taxon>
        <taxon>Scandentia</taxon>
        <taxon>Tupaiidae</taxon>
        <taxon>Tupaia</taxon>
    </lineage>
</organism>
<dbReference type="Pfam" id="PF04598">
    <property type="entry name" value="Gasdermin"/>
    <property type="match status" value="1"/>
</dbReference>